<organism evidence="1 2">
    <name type="scientific">Syphacia muris</name>
    <dbReference type="NCBI Taxonomy" id="451379"/>
    <lineage>
        <taxon>Eukaryota</taxon>
        <taxon>Metazoa</taxon>
        <taxon>Ecdysozoa</taxon>
        <taxon>Nematoda</taxon>
        <taxon>Chromadorea</taxon>
        <taxon>Rhabditida</taxon>
        <taxon>Spirurina</taxon>
        <taxon>Oxyuridomorpha</taxon>
        <taxon>Oxyuroidea</taxon>
        <taxon>Oxyuridae</taxon>
        <taxon>Syphacia</taxon>
    </lineage>
</organism>
<evidence type="ECO:0000313" key="2">
    <source>
        <dbReference type="WBParaSite" id="SMUV_0000463501-mRNA-1"/>
    </source>
</evidence>
<name>A0A0N5AJJ5_9BILA</name>
<protein>
    <submittedName>
        <fullName evidence="2">Ovule protein</fullName>
    </submittedName>
</protein>
<dbReference type="Proteomes" id="UP000046393">
    <property type="component" value="Unplaced"/>
</dbReference>
<accession>A0A0N5AJJ5</accession>
<dbReference type="WBParaSite" id="SMUV_0000463501-mRNA-1">
    <property type="protein sequence ID" value="SMUV_0000463501-mRNA-1"/>
    <property type="gene ID" value="SMUV_0000463501"/>
</dbReference>
<proteinExistence type="predicted"/>
<reference evidence="2" key="1">
    <citation type="submission" date="2017-02" db="UniProtKB">
        <authorList>
            <consortium name="WormBaseParasite"/>
        </authorList>
    </citation>
    <scope>IDENTIFICATION</scope>
</reference>
<keyword evidence="1" id="KW-1185">Reference proteome</keyword>
<dbReference type="AlphaFoldDB" id="A0A0N5AJJ5"/>
<sequence>MKSKKRRGVEKKNFGLNASTTRRERDVVVMNGTKKEGAKVEASGGAWKVGFLCDDNYNSSTSNNTDK</sequence>
<evidence type="ECO:0000313" key="1">
    <source>
        <dbReference type="Proteomes" id="UP000046393"/>
    </source>
</evidence>